<keyword evidence="2" id="KW-1185">Reference proteome</keyword>
<name>A0ABU3SBG0_9HYPH</name>
<dbReference type="RefSeq" id="WP_316019534.1">
    <property type="nucleotide sequence ID" value="NZ_JAWDID010000027.1"/>
</dbReference>
<protein>
    <submittedName>
        <fullName evidence="1">Uncharacterized protein</fullName>
    </submittedName>
</protein>
<comment type="caution">
    <text evidence="1">The sequence shown here is derived from an EMBL/GenBank/DDBJ whole genome shotgun (WGS) entry which is preliminary data.</text>
</comment>
<evidence type="ECO:0000313" key="2">
    <source>
        <dbReference type="Proteomes" id="UP001254257"/>
    </source>
</evidence>
<organism evidence="1 2">
    <name type="scientific">Bosea rubneri</name>
    <dbReference type="NCBI Taxonomy" id="3075434"/>
    <lineage>
        <taxon>Bacteria</taxon>
        <taxon>Pseudomonadati</taxon>
        <taxon>Pseudomonadota</taxon>
        <taxon>Alphaproteobacteria</taxon>
        <taxon>Hyphomicrobiales</taxon>
        <taxon>Boseaceae</taxon>
        <taxon>Bosea</taxon>
    </lineage>
</organism>
<proteinExistence type="predicted"/>
<evidence type="ECO:0000313" key="1">
    <source>
        <dbReference type="EMBL" id="MDU0341727.1"/>
    </source>
</evidence>
<sequence length="85" mass="8961">MAKSKPAGPKGQQPEALATFAASARNDGRKPKEIGLEATKATAPLKTSPAVKQDAATKVLREGVLGRKQGADAAIDKLPDRTRRR</sequence>
<dbReference type="EMBL" id="JAWDID010000027">
    <property type="protein sequence ID" value="MDU0341727.1"/>
    <property type="molecule type" value="Genomic_DNA"/>
</dbReference>
<reference evidence="1 2" key="1">
    <citation type="submission" date="2023-09" db="EMBL/GenBank/DDBJ databases">
        <title>Whole genome shotgun sequencing (WGS) of Bosea sp. ZW T0_25, isolated from stored onions (Allium cepa).</title>
        <authorList>
            <person name="Stoll D.A."/>
            <person name="Huch M."/>
        </authorList>
    </citation>
    <scope>NUCLEOTIDE SEQUENCE [LARGE SCALE GENOMIC DNA]</scope>
    <source>
        <strain evidence="1 2">ZW T0_25</strain>
    </source>
</reference>
<dbReference type="Proteomes" id="UP001254257">
    <property type="component" value="Unassembled WGS sequence"/>
</dbReference>
<gene>
    <name evidence="1" type="ORF">RKE40_17640</name>
</gene>
<accession>A0ABU3SBG0</accession>